<sequence>MAQGLKKLPIFREPGGSNEPGLFGRLWRRLAPSTRMKRVAYAGLILLALSLWIDALALAAFPLLAVAFGYYLYRFAGLLRDRLFWRVRNRILASFVFIGVVPVGVVAFIGLIVVWFLVGAMGTLFTEREFGSTVDRLDHIALRVQLELYRAALNGDLSPVQTVTERMQANQDFSHLSISIFEQKGDTTALTYSSDPAPTVRGLPGWAAKGRFAGIAIDDSTAYFRAITDVYAGDRRFYVLASIPMSQEYEYAFWRKSGVYLYPYIPEGFHHDRRGVRIEHLHILKDPLTALDLIGSQEARRADPSLNIGALLLPWASLFRVAHWSSGPSAPSSNPLVIRMSIDPIRIFRHSMSGGFDLADPLLTALIALCAILALVELSSFAIGAVISRRITSAVHDLSQGTQAIRAGRLDFRAPARHHDQLGELVNSFNAMAASIQALLVEVGDKQRMEAELQMARDVQAQFFPKQIPRIGRLALSGACAPARVVSGDCYDFLLHAEALIDIVVSDISGKGLSAALLNASLQSALRLQVTVGALEAQPGRLASMVCHLNRHLCLNTAPERFATLFIGTYDPETSTLSYCCAGHNPPYLLQKGRLSQLCAGGVPLGLIADARYEEATVSLDAGDLFAIYTDGITEAQSLSGEMFGEERLERVILGCAGMSCEEIQSQILEAVRDFSLGVEQADDQTLVVGKIV</sequence>
<organism evidence="4 5">
    <name type="scientific">Handelsmanbacteria sp. (strain RIFCSPLOWO2_12_FULL_64_10)</name>
    <dbReference type="NCBI Taxonomy" id="1817868"/>
    <lineage>
        <taxon>Bacteria</taxon>
        <taxon>Candidatus Handelsmaniibacteriota</taxon>
    </lineage>
</organism>
<evidence type="ECO:0000256" key="2">
    <source>
        <dbReference type="SAM" id="Phobius"/>
    </source>
</evidence>
<protein>
    <recommendedName>
        <fullName evidence="3">HAMP domain-containing protein</fullName>
    </recommendedName>
</protein>
<evidence type="ECO:0000256" key="1">
    <source>
        <dbReference type="ARBA" id="ARBA00022801"/>
    </source>
</evidence>
<dbReference type="InterPro" id="IPR003660">
    <property type="entry name" value="HAMP_dom"/>
</dbReference>
<feature type="transmembrane region" description="Helical" evidence="2">
    <location>
        <begin position="92"/>
        <end position="118"/>
    </location>
</feature>
<name>A0A1F6CA34_HANXR</name>
<keyword evidence="1" id="KW-0378">Hydrolase</keyword>
<dbReference type="Pfam" id="PF00672">
    <property type="entry name" value="HAMP"/>
    <property type="match status" value="1"/>
</dbReference>
<feature type="domain" description="HAMP" evidence="3">
    <location>
        <begin position="389"/>
        <end position="441"/>
    </location>
</feature>
<dbReference type="SUPFAM" id="SSF158472">
    <property type="entry name" value="HAMP domain-like"/>
    <property type="match status" value="1"/>
</dbReference>
<dbReference type="GO" id="GO:0016020">
    <property type="term" value="C:membrane"/>
    <property type="evidence" value="ECO:0007669"/>
    <property type="project" value="InterPro"/>
</dbReference>
<evidence type="ECO:0000313" key="5">
    <source>
        <dbReference type="Proteomes" id="UP000178606"/>
    </source>
</evidence>
<dbReference type="SMART" id="SM00304">
    <property type="entry name" value="HAMP"/>
    <property type="match status" value="1"/>
</dbReference>
<gene>
    <name evidence="4" type="ORF">A3F84_26005</name>
</gene>
<dbReference type="Pfam" id="PF07228">
    <property type="entry name" value="SpoIIE"/>
    <property type="match status" value="1"/>
</dbReference>
<dbReference type="Gene3D" id="3.60.40.10">
    <property type="entry name" value="PPM-type phosphatase domain"/>
    <property type="match status" value="1"/>
</dbReference>
<dbReference type="AlphaFoldDB" id="A0A1F6CA34"/>
<keyword evidence="2" id="KW-0812">Transmembrane</keyword>
<proteinExistence type="predicted"/>
<dbReference type="GO" id="GO:0016791">
    <property type="term" value="F:phosphatase activity"/>
    <property type="evidence" value="ECO:0007669"/>
    <property type="project" value="TreeGrafter"/>
</dbReference>
<dbReference type="PROSITE" id="PS50885">
    <property type="entry name" value="HAMP"/>
    <property type="match status" value="1"/>
</dbReference>
<dbReference type="InterPro" id="IPR052016">
    <property type="entry name" value="Bact_Sigma-Reg"/>
</dbReference>
<reference evidence="4 5" key="1">
    <citation type="journal article" date="2016" name="Nat. Commun.">
        <title>Thousands of microbial genomes shed light on interconnected biogeochemical processes in an aquifer system.</title>
        <authorList>
            <person name="Anantharaman K."/>
            <person name="Brown C.T."/>
            <person name="Hug L.A."/>
            <person name="Sharon I."/>
            <person name="Castelle C.J."/>
            <person name="Probst A.J."/>
            <person name="Thomas B.C."/>
            <person name="Singh A."/>
            <person name="Wilkins M.J."/>
            <person name="Karaoz U."/>
            <person name="Brodie E.L."/>
            <person name="Williams K.H."/>
            <person name="Hubbard S.S."/>
            <person name="Banfield J.F."/>
        </authorList>
    </citation>
    <scope>NUCLEOTIDE SEQUENCE [LARGE SCALE GENOMIC DNA]</scope>
    <source>
        <strain evidence="5">RIFCSPLOWO2_12_FULL_64_10</strain>
    </source>
</reference>
<keyword evidence="2" id="KW-1133">Transmembrane helix</keyword>
<dbReference type="EMBL" id="MFKF01000347">
    <property type="protein sequence ID" value="OGG46015.1"/>
    <property type="molecule type" value="Genomic_DNA"/>
</dbReference>
<comment type="caution">
    <text evidence="4">The sequence shown here is derived from an EMBL/GenBank/DDBJ whole genome shotgun (WGS) entry which is preliminary data.</text>
</comment>
<dbReference type="PANTHER" id="PTHR43156">
    <property type="entry name" value="STAGE II SPORULATION PROTEIN E-RELATED"/>
    <property type="match status" value="1"/>
</dbReference>
<dbReference type="GO" id="GO:0007165">
    <property type="term" value="P:signal transduction"/>
    <property type="evidence" value="ECO:0007669"/>
    <property type="project" value="InterPro"/>
</dbReference>
<dbReference type="PANTHER" id="PTHR43156:SF2">
    <property type="entry name" value="STAGE II SPORULATION PROTEIN E"/>
    <property type="match status" value="1"/>
</dbReference>
<keyword evidence="2" id="KW-0472">Membrane</keyword>
<dbReference type="Proteomes" id="UP000178606">
    <property type="component" value="Unassembled WGS sequence"/>
</dbReference>
<dbReference type="CDD" id="cd06225">
    <property type="entry name" value="HAMP"/>
    <property type="match status" value="1"/>
</dbReference>
<evidence type="ECO:0000259" key="3">
    <source>
        <dbReference type="PROSITE" id="PS50885"/>
    </source>
</evidence>
<feature type="transmembrane region" description="Helical" evidence="2">
    <location>
        <begin position="39"/>
        <end position="72"/>
    </location>
</feature>
<dbReference type="Gene3D" id="6.10.340.10">
    <property type="match status" value="1"/>
</dbReference>
<dbReference type="SUPFAM" id="SSF81606">
    <property type="entry name" value="PP2C-like"/>
    <property type="match status" value="1"/>
</dbReference>
<accession>A0A1F6CA34</accession>
<dbReference type="InterPro" id="IPR036457">
    <property type="entry name" value="PPM-type-like_dom_sf"/>
</dbReference>
<dbReference type="SMART" id="SM00331">
    <property type="entry name" value="PP2C_SIG"/>
    <property type="match status" value="1"/>
</dbReference>
<evidence type="ECO:0000313" key="4">
    <source>
        <dbReference type="EMBL" id="OGG46015.1"/>
    </source>
</evidence>
<dbReference type="InterPro" id="IPR001932">
    <property type="entry name" value="PPM-type_phosphatase-like_dom"/>
</dbReference>